<gene>
    <name evidence="1" type="ORF">SDC9_182752</name>
</gene>
<dbReference type="EMBL" id="VSSQ01088718">
    <property type="protein sequence ID" value="MPN35255.1"/>
    <property type="molecule type" value="Genomic_DNA"/>
</dbReference>
<proteinExistence type="predicted"/>
<name>A0A645H8E4_9ZZZZ</name>
<comment type="caution">
    <text evidence="1">The sequence shown here is derived from an EMBL/GenBank/DDBJ whole genome shotgun (WGS) entry which is preliminary data.</text>
</comment>
<organism evidence="1">
    <name type="scientific">bioreactor metagenome</name>
    <dbReference type="NCBI Taxonomy" id="1076179"/>
    <lineage>
        <taxon>unclassified sequences</taxon>
        <taxon>metagenomes</taxon>
        <taxon>ecological metagenomes</taxon>
    </lineage>
</organism>
<protein>
    <submittedName>
        <fullName evidence="1">Uncharacterized protein</fullName>
    </submittedName>
</protein>
<evidence type="ECO:0000313" key="1">
    <source>
        <dbReference type="EMBL" id="MPN35255.1"/>
    </source>
</evidence>
<accession>A0A645H8E4</accession>
<sequence length="112" mass="13260">MSADYPVFNFRMQRHDLTSPFRREHCQIHGHSDNINRIALLRNFQSQRRVGLWLYKSTGIKNDARLSFSVFWFKGNGSGFFYRDTAVSSQGLLCCRFWLIGRAIDRDPDRRQ</sequence>
<reference evidence="1" key="1">
    <citation type="submission" date="2019-08" db="EMBL/GenBank/DDBJ databases">
        <authorList>
            <person name="Kucharzyk K."/>
            <person name="Murdoch R.W."/>
            <person name="Higgins S."/>
            <person name="Loffler F."/>
        </authorList>
    </citation>
    <scope>NUCLEOTIDE SEQUENCE</scope>
</reference>
<dbReference type="AlphaFoldDB" id="A0A645H8E4"/>